<gene>
    <name evidence="2" type="ORF">V6N11_057552</name>
</gene>
<reference evidence="2 3" key="1">
    <citation type="journal article" date="2024" name="G3 (Bethesda)">
        <title>Genome assembly of Hibiscus sabdariffa L. provides insights into metabolisms of medicinal natural products.</title>
        <authorList>
            <person name="Kim T."/>
        </authorList>
    </citation>
    <scope>NUCLEOTIDE SEQUENCE [LARGE SCALE GENOMIC DNA]</scope>
    <source>
        <strain evidence="2">TK-2024</strain>
        <tissue evidence="2">Old leaves</tissue>
    </source>
</reference>
<dbReference type="PANTHER" id="PTHR32263:SF5">
    <property type="entry name" value="INACTIVE POLY [ADP-RIBOSE] POLYMERASE SRO1-RELATED"/>
    <property type="match status" value="1"/>
</dbReference>
<sequence>MDALNCTLLSWGTKRKRATRFRKYFSGAFHPTSPRLPGLCLASQKYGKRKRLEDCKGRVVSCGRFSSKRSLLQFYWNFKKTGIPKRIMYFQKGEWTDFPRDLIVLIRKDLRSKKPAIEVEIDGQSFLLDFLHMFRLELETGEMQPIGWIDEADCCFFPEAFTGGDEACRCCEREYATDGQTGKSVEDIQEKEINLNLVPENPFLYGKFNEQLDSYAVESMFLMGMNPCGGVNILEIRPCSSAPYRLERFLEQVKFTKKYRGTANVQRAWLASSKAALSTIMKHGLVHCGLSAIPHFMALVFILLNQNLLVTG</sequence>
<dbReference type="InterPro" id="IPR004170">
    <property type="entry name" value="WWE_dom"/>
</dbReference>
<evidence type="ECO:0000259" key="1">
    <source>
        <dbReference type="PROSITE" id="PS50918"/>
    </source>
</evidence>
<dbReference type="EMBL" id="JBBPBN010000486">
    <property type="protein sequence ID" value="KAK8485655.1"/>
    <property type="molecule type" value="Genomic_DNA"/>
</dbReference>
<protein>
    <recommendedName>
        <fullName evidence="1">WWE domain-containing protein</fullName>
    </recommendedName>
</protein>
<dbReference type="Proteomes" id="UP001396334">
    <property type="component" value="Unassembled WGS sequence"/>
</dbReference>
<organism evidence="2 3">
    <name type="scientific">Hibiscus sabdariffa</name>
    <name type="common">roselle</name>
    <dbReference type="NCBI Taxonomy" id="183260"/>
    <lineage>
        <taxon>Eukaryota</taxon>
        <taxon>Viridiplantae</taxon>
        <taxon>Streptophyta</taxon>
        <taxon>Embryophyta</taxon>
        <taxon>Tracheophyta</taxon>
        <taxon>Spermatophyta</taxon>
        <taxon>Magnoliopsida</taxon>
        <taxon>eudicotyledons</taxon>
        <taxon>Gunneridae</taxon>
        <taxon>Pentapetalae</taxon>
        <taxon>rosids</taxon>
        <taxon>malvids</taxon>
        <taxon>Malvales</taxon>
        <taxon>Malvaceae</taxon>
        <taxon>Malvoideae</taxon>
        <taxon>Hibiscus</taxon>
    </lineage>
</organism>
<evidence type="ECO:0000313" key="3">
    <source>
        <dbReference type="Proteomes" id="UP001396334"/>
    </source>
</evidence>
<dbReference type="PANTHER" id="PTHR32263">
    <property type="entry name" value="INACTIVE POLY [ADP-RIBOSE] POLYMERASE SRO4-RELATED"/>
    <property type="match status" value="1"/>
</dbReference>
<evidence type="ECO:0000313" key="2">
    <source>
        <dbReference type="EMBL" id="KAK8485655.1"/>
    </source>
</evidence>
<accession>A0ABR1ZY40</accession>
<dbReference type="PROSITE" id="PS50918">
    <property type="entry name" value="WWE"/>
    <property type="match status" value="1"/>
</dbReference>
<proteinExistence type="predicted"/>
<feature type="domain" description="WWE" evidence="1">
    <location>
        <begin position="61"/>
        <end position="148"/>
    </location>
</feature>
<dbReference type="InterPro" id="IPR044964">
    <property type="entry name" value="RCD1/SRO1-5"/>
</dbReference>
<dbReference type="Pfam" id="PF23467">
    <property type="entry name" value="WWE_5"/>
    <property type="match status" value="1"/>
</dbReference>
<dbReference type="InterPro" id="IPR057823">
    <property type="entry name" value="WWE_RCD1"/>
</dbReference>
<keyword evidence="3" id="KW-1185">Reference proteome</keyword>
<comment type="caution">
    <text evidence="2">The sequence shown here is derived from an EMBL/GenBank/DDBJ whole genome shotgun (WGS) entry which is preliminary data.</text>
</comment>
<name>A0ABR1ZY40_9ROSI</name>